<evidence type="ECO:0000256" key="2">
    <source>
        <dbReference type="ARBA" id="ARBA00005658"/>
    </source>
</evidence>
<dbReference type="RefSeq" id="WP_191827704.1">
    <property type="nucleotide sequence ID" value="NZ_JACYHB010000002.1"/>
</dbReference>
<dbReference type="Proteomes" id="UP000610846">
    <property type="component" value="Unassembled WGS sequence"/>
</dbReference>
<dbReference type="NCBIfam" id="TIGR00842">
    <property type="entry name" value="bcct"/>
    <property type="match status" value="1"/>
</dbReference>
<evidence type="ECO:0000256" key="6">
    <source>
        <dbReference type="ARBA" id="ARBA00022989"/>
    </source>
</evidence>
<evidence type="ECO:0000256" key="7">
    <source>
        <dbReference type="ARBA" id="ARBA00023136"/>
    </source>
</evidence>
<feature type="transmembrane region" description="Helical" evidence="9">
    <location>
        <begin position="349"/>
        <end position="367"/>
    </location>
</feature>
<reference evidence="10" key="2">
    <citation type="submission" date="2020-09" db="EMBL/GenBank/DDBJ databases">
        <authorList>
            <person name="Yu Y."/>
        </authorList>
    </citation>
    <scope>NUCLEOTIDE SEQUENCE</scope>
    <source>
        <strain evidence="10">KCTC 49039</strain>
    </source>
</reference>
<feature type="compositionally biased region" description="Basic and acidic residues" evidence="8">
    <location>
        <begin position="565"/>
        <end position="578"/>
    </location>
</feature>
<feature type="transmembrane region" description="Helical" evidence="9">
    <location>
        <begin position="503"/>
        <end position="526"/>
    </location>
</feature>
<dbReference type="InterPro" id="IPR018093">
    <property type="entry name" value="BCCT_CS"/>
</dbReference>
<evidence type="ECO:0000313" key="10">
    <source>
        <dbReference type="EMBL" id="MBD8078131.1"/>
    </source>
</evidence>
<dbReference type="InterPro" id="IPR000060">
    <property type="entry name" value="BCCT_transptr"/>
</dbReference>
<keyword evidence="4" id="KW-1003">Cell membrane</keyword>
<feature type="transmembrane region" description="Helical" evidence="9">
    <location>
        <begin position="432"/>
        <end position="451"/>
    </location>
</feature>
<keyword evidence="11" id="KW-1185">Reference proteome</keyword>
<feature type="transmembrane region" description="Helical" evidence="9">
    <location>
        <begin position="79"/>
        <end position="98"/>
    </location>
</feature>
<accession>A0A927G740</accession>
<evidence type="ECO:0000256" key="9">
    <source>
        <dbReference type="SAM" id="Phobius"/>
    </source>
</evidence>
<keyword evidence="6 9" id="KW-1133">Transmembrane helix</keyword>
<feature type="transmembrane region" description="Helical" evidence="9">
    <location>
        <begin position="478"/>
        <end position="497"/>
    </location>
</feature>
<feature type="transmembrane region" description="Helical" evidence="9">
    <location>
        <begin position="219"/>
        <end position="241"/>
    </location>
</feature>
<dbReference type="PANTHER" id="PTHR30047:SF7">
    <property type="entry name" value="HIGH-AFFINITY CHOLINE TRANSPORT PROTEIN"/>
    <property type="match status" value="1"/>
</dbReference>
<feature type="compositionally biased region" description="Basic and acidic residues" evidence="8">
    <location>
        <begin position="24"/>
        <end position="33"/>
    </location>
</feature>
<evidence type="ECO:0000256" key="8">
    <source>
        <dbReference type="SAM" id="MobiDB-lite"/>
    </source>
</evidence>
<feature type="region of interest" description="Disordered" evidence="8">
    <location>
        <begin position="560"/>
        <end position="593"/>
    </location>
</feature>
<dbReference type="PROSITE" id="PS01303">
    <property type="entry name" value="BCCT"/>
    <property type="match status" value="1"/>
</dbReference>
<feature type="transmembrane region" description="Helical" evidence="9">
    <location>
        <begin position="169"/>
        <end position="191"/>
    </location>
</feature>
<keyword evidence="5 9" id="KW-0812">Transmembrane</keyword>
<keyword evidence="7 9" id="KW-0472">Membrane</keyword>
<keyword evidence="3" id="KW-0813">Transport</keyword>
<evidence type="ECO:0000256" key="3">
    <source>
        <dbReference type="ARBA" id="ARBA00022448"/>
    </source>
</evidence>
<name>A0A927G740_9MICO</name>
<gene>
    <name evidence="10" type="ORF">IF651_03540</name>
</gene>
<comment type="caution">
    <text evidence="10">The sequence shown here is derived from an EMBL/GenBank/DDBJ whole genome shotgun (WGS) entry which is preliminary data.</text>
</comment>
<feature type="transmembrane region" description="Helical" evidence="9">
    <location>
        <begin position="291"/>
        <end position="311"/>
    </location>
</feature>
<comment type="subcellular location">
    <subcellularLocation>
        <location evidence="1">Cell membrane</location>
        <topology evidence="1">Multi-pass membrane protein</topology>
    </subcellularLocation>
</comment>
<dbReference type="Pfam" id="PF02028">
    <property type="entry name" value="BCCT"/>
    <property type="match status" value="1"/>
</dbReference>
<reference evidence="10" key="1">
    <citation type="journal article" date="2018" name="Curr. Microbiol.">
        <title>Cellulosimicrobium arenosum sp. nov., Isolated from Marine Sediment Sand.</title>
        <authorList>
            <person name="Oh M."/>
            <person name="Kim J.H."/>
            <person name="Yoon J.H."/>
            <person name="Schumann P."/>
            <person name="Kim W."/>
        </authorList>
    </citation>
    <scope>NUCLEOTIDE SEQUENCE</scope>
    <source>
        <strain evidence="10">KCTC 49039</strain>
    </source>
</reference>
<evidence type="ECO:0000256" key="1">
    <source>
        <dbReference type="ARBA" id="ARBA00004651"/>
    </source>
</evidence>
<dbReference type="GO" id="GO:0005886">
    <property type="term" value="C:plasma membrane"/>
    <property type="evidence" value="ECO:0007669"/>
    <property type="project" value="UniProtKB-SubCell"/>
</dbReference>
<protein>
    <submittedName>
        <fullName evidence="10">BCCT family transporter</fullName>
    </submittedName>
</protein>
<feature type="region of interest" description="Disordered" evidence="8">
    <location>
        <begin position="1"/>
        <end position="35"/>
    </location>
</feature>
<dbReference type="AlphaFoldDB" id="A0A927G740"/>
<sequence>MTSIEDAAPSQPADADGAGARGTGDAHDPDAPRSGRPHPAVFYPAAGLILLFVLATVMFTDTVTGVMSTLQSDVIGVFGWYYIIIVVAFVVFSLWMGVSRFGDIVLGKDDDEPLFRLPVWFAMLFATGMGIGLVYWGVAEPVSLYVSPKPGLEGSSDAVLAQSAMAQSYLHWGIHAWAIYVVAGLALAYAIHRKGRPVSIRWALEPLLGNRVKGWLGDVIDVIAVVGTVFGVATSLGFGVLQIAAGLGYLDVVDAGLPLEIGLVAAITAIATMSVVSGLGKGIKWLSNGNMILAGVVMVVVLVLGPTLFLMREWVQSIGYYLQSFIRLSFDTTAFQGEAGLDWQSSWTIFYWGWWISWAPFVGVFIARISRGRTVREFVMGTLFVPTIVTTLWFAVFGGAGLSQEMASPGSMQDGAGGVDQNTALFQLLDTFPAGAVLSVAAIVLIVVFFVTSSDSGSLVVDMLASGGNPNPPTWSRIFWAVVEGLVAIALLVAGGLQALQTVAILIALPFSVIMIGMAVATVRALSAEHAALMRSERRQARAALTDQVTTRVTESISEQWEELYPDRPRQPRHEAQHGSRARRRTRDDDPVG</sequence>
<feature type="transmembrane region" description="Helical" evidence="9">
    <location>
        <begin position="40"/>
        <end position="59"/>
    </location>
</feature>
<feature type="transmembrane region" description="Helical" evidence="9">
    <location>
        <begin position="261"/>
        <end position="279"/>
    </location>
</feature>
<evidence type="ECO:0000256" key="4">
    <source>
        <dbReference type="ARBA" id="ARBA00022475"/>
    </source>
</evidence>
<comment type="similarity">
    <text evidence="2">Belongs to the BCCT transporter (TC 2.A.15) family.</text>
</comment>
<dbReference type="PANTHER" id="PTHR30047">
    <property type="entry name" value="HIGH-AFFINITY CHOLINE TRANSPORT PROTEIN-RELATED"/>
    <property type="match status" value="1"/>
</dbReference>
<evidence type="ECO:0000313" key="11">
    <source>
        <dbReference type="Proteomes" id="UP000610846"/>
    </source>
</evidence>
<feature type="transmembrane region" description="Helical" evidence="9">
    <location>
        <begin position="119"/>
        <end position="138"/>
    </location>
</feature>
<evidence type="ECO:0000256" key="5">
    <source>
        <dbReference type="ARBA" id="ARBA00022692"/>
    </source>
</evidence>
<feature type="transmembrane region" description="Helical" evidence="9">
    <location>
        <begin position="379"/>
        <end position="402"/>
    </location>
</feature>
<organism evidence="10 11">
    <name type="scientific">Cellulosimicrobium arenosum</name>
    <dbReference type="NCBI Taxonomy" id="2708133"/>
    <lineage>
        <taxon>Bacteria</taxon>
        <taxon>Bacillati</taxon>
        <taxon>Actinomycetota</taxon>
        <taxon>Actinomycetes</taxon>
        <taxon>Micrococcales</taxon>
        <taxon>Promicromonosporaceae</taxon>
        <taxon>Cellulosimicrobium</taxon>
    </lineage>
</organism>
<dbReference type="GO" id="GO:0022857">
    <property type="term" value="F:transmembrane transporter activity"/>
    <property type="evidence" value="ECO:0007669"/>
    <property type="project" value="InterPro"/>
</dbReference>
<dbReference type="EMBL" id="JACYHB010000002">
    <property type="protein sequence ID" value="MBD8078131.1"/>
    <property type="molecule type" value="Genomic_DNA"/>
</dbReference>
<proteinExistence type="inferred from homology"/>